<evidence type="ECO:0000313" key="3">
    <source>
        <dbReference type="EMBL" id="KAL0489648.1"/>
    </source>
</evidence>
<dbReference type="PANTHER" id="PTHR12729">
    <property type="entry name" value="TRNA(HIS) GUANYLYLTRANSFERASE-RELATED"/>
    <property type="match status" value="1"/>
</dbReference>
<keyword evidence="4" id="KW-1185">Reference proteome</keyword>
<protein>
    <recommendedName>
        <fullName evidence="1">tRNAHis guanylyltransferase catalytic domain-containing protein</fullName>
    </recommendedName>
</protein>
<gene>
    <name evidence="2" type="ORF">AKO1_002792</name>
    <name evidence="3" type="ORF">AKO1_010533</name>
</gene>
<dbReference type="InterPro" id="IPR007537">
    <property type="entry name" value="tRNAHis_GuaTrfase_Thg1"/>
</dbReference>
<dbReference type="AlphaFoldDB" id="A0AAW2YI51"/>
<dbReference type="InterPro" id="IPR038469">
    <property type="entry name" value="tRNAHis_GuaTrfase_Thg1_sf"/>
</dbReference>
<dbReference type="Proteomes" id="UP001431209">
    <property type="component" value="Unassembled WGS sequence"/>
</dbReference>
<evidence type="ECO:0000313" key="4">
    <source>
        <dbReference type="Proteomes" id="UP001431209"/>
    </source>
</evidence>
<feature type="domain" description="tRNAHis guanylyltransferase catalytic" evidence="1">
    <location>
        <begin position="36"/>
        <end position="163"/>
    </location>
</feature>
<dbReference type="GO" id="GO:0006400">
    <property type="term" value="P:tRNA modification"/>
    <property type="evidence" value="ECO:0007669"/>
    <property type="project" value="InterPro"/>
</dbReference>
<evidence type="ECO:0000259" key="1">
    <source>
        <dbReference type="Pfam" id="PF04446"/>
    </source>
</evidence>
<reference evidence="2 4" key="1">
    <citation type="submission" date="2024-03" db="EMBL/GenBank/DDBJ databases">
        <title>The Acrasis kona genome and developmental transcriptomes reveal deep origins of eukaryotic multicellular pathways.</title>
        <authorList>
            <person name="Sheikh S."/>
            <person name="Fu C.-J."/>
            <person name="Brown M.W."/>
            <person name="Baldauf S.L."/>
        </authorList>
    </citation>
    <scope>NUCLEOTIDE SEQUENCE [LARGE SCALE GENOMIC DNA]</scope>
    <source>
        <strain evidence="2 4">ATCC MYA-3509</strain>
    </source>
</reference>
<dbReference type="EMBL" id="JAOPGA020001582">
    <property type="protein sequence ID" value="KAL0489648.1"/>
    <property type="molecule type" value="Genomic_DNA"/>
</dbReference>
<proteinExistence type="predicted"/>
<sequence length="305" mass="34455">MKRFFSITKSLRSSDAQIHAICEQAKALEIINHGTHIVEDGTPVVVRCDGRAFSKFTKFFRKPFDVNINEAMVLASADVLSEFCGTTAYTFSDEASFVMYYKNTKGGLPFNGKVQKIISAYASTMTARFGLYLRVLVERDQPHLSEQLSYEAPTFDARIFKAPTNKDIFNCFTFRYHDCFRNSLNAFGQSRLGDQAYGKNATNLIRELEKSGHLYYETPDAFRKGTFIKESQVTSEGVNPKDPSKLTSYTRRVLVPNSTIQISGLNEEQVADLVLSQFWPSAVCNKNRIPKGIEKKISNIKNINL</sequence>
<dbReference type="EMBL" id="JAOPGA020000088">
    <property type="protein sequence ID" value="KAL0476754.1"/>
    <property type="molecule type" value="Genomic_DNA"/>
</dbReference>
<organism evidence="2 4">
    <name type="scientific">Acrasis kona</name>
    <dbReference type="NCBI Taxonomy" id="1008807"/>
    <lineage>
        <taxon>Eukaryota</taxon>
        <taxon>Discoba</taxon>
        <taxon>Heterolobosea</taxon>
        <taxon>Tetramitia</taxon>
        <taxon>Eutetramitia</taxon>
        <taxon>Acrasidae</taxon>
        <taxon>Acrasis</taxon>
    </lineage>
</organism>
<dbReference type="InterPro" id="IPR024956">
    <property type="entry name" value="tRNAHis_GuaTrfase_cat"/>
</dbReference>
<dbReference type="GO" id="GO:0000287">
    <property type="term" value="F:magnesium ion binding"/>
    <property type="evidence" value="ECO:0007669"/>
    <property type="project" value="InterPro"/>
</dbReference>
<accession>A0AAW2YI51</accession>
<dbReference type="PANTHER" id="PTHR12729:SF1">
    <property type="entry name" value="TRNAHIS GUANYLYLTRANSFERASE CATALYTIC DOMAIN-CONTAINING PROTEIN"/>
    <property type="match status" value="1"/>
</dbReference>
<dbReference type="GO" id="GO:0008193">
    <property type="term" value="F:tRNA guanylyltransferase activity"/>
    <property type="evidence" value="ECO:0007669"/>
    <property type="project" value="InterPro"/>
</dbReference>
<name>A0AAW2YI51_9EUKA</name>
<comment type="caution">
    <text evidence="2">The sequence shown here is derived from an EMBL/GenBank/DDBJ whole genome shotgun (WGS) entry which is preliminary data.</text>
</comment>
<dbReference type="Gene3D" id="3.30.70.3000">
    <property type="match status" value="1"/>
</dbReference>
<dbReference type="Pfam" id="PF04446">
    <property type="entry name" value="Thg1"/>
    <property type="match status" value="1"/>
</dbReference>
<evidence type="ECO:0000313" key="2">
    <source>
        <dbReference type="EMBL" id="KAL0476754.1"/>
    </source>
</evidence>